<dbReference type="EMBL" id="CP107006">
    <property type="protein sequence ID" value="UYQ92124.1"/>
    <property type="molecule type" value="Genomic_DNA"/>
</dbReference>
<feature type="domain" description="Alpha-N-acetylglucosaminidase N-terminal" evidence="4">
    <location>
        <begin position="23"/>
        <end position="102"/>
    </location>
</feature>
<keyword evidence="2" id="KW-0732">Signal</keyword>
<dbReference type="InterPro" id="IPR024240">
    <property type="entry name" value="NAGLU_N"/>
</dbReference>
<dbReference type="Proteomes" id="UP001162741">
    <property type="component" value="Chromosome"/>
</dbReference>
<feature type="chain" id="PRO_5045268322" evidence="2">
    <location>
        <begin position="19"/>
        <end position="703"/>
    </location>
</feature>
<dbReference type="Gene3D" id="3.30.379.10">
    <property type="entry name" value="Chitobiase/beta-hexosaminidase domain 2-like"/>
    <property type="match status" value="1"/>
</dbReference>
<dbReference type="InterPro" id="IPR024732">
    <property type="entry name" value="NAGLU_C"/>
</dbReference>
<evidence type="ECO:0000313" key="7">
    <source>
        <dbReference type="Proteomes" id="UP001162741"/>
    </source>
</evidence>
<accession>A0ABY6J1N6</accession>
<dbReference type="InterPro" id="IPR029018">
    <property type="entry name" value="Hex-like_dom2"/>
</dbReference>
<dbReference type="Pfam" id="PF05089">
    <property type="entry name" value="NAGLU"/>
    <property type="match status" value="1"/>
</dbReference>
<evidence type="ECO:0000259" key="4">
    <source>
        <dbReference type="Pfam" id="PF12971"/>
    </source>
</evidence>
<dbReference type="RefSeq" id="WP_264280443.1">
    <property type="nucleotide sequence ID" value="NZ_CP107006.1"/>
</dbReference>
<organism evidence="6 7">
    <name type="scientific">Chitinophaga horti</name>
    <dbReference type="NCBI Taxonomy" id="2920382"/>
    <lineage>
        <taxon>Bacteria</taxon>
        <taxon>Pseudomonadati</taxon>
        <taxon>Bacteroidota</taxon>
        <taxon>Chitinophagia</taxon>
        <taxon>Chitinophagales</taxon>
        <taxon>Chitinophagaceae</taxon>
        <taxon>Chitinophaga</taxon>
    </lineage>
</organism>
<evidence type="ECO:0000259" key="3">
    <source>
        <dbReference type="Pfam" id="PF05089"/>
    </source>
</evidence>
<dbReference type="Pfam" id="PF12972">
    <property type="entry name" value="NAGLU_C"/>
    <property type="match status" value="1"/>
</dbReference>
<keyword evidence="1" id="KW-0378">Hydrolase</keyword>
<sequence>MKKIFHLLLLALPVQLTAAEFSGVYQLVKRRVPWLEKHITFEQATSNNGQETFTLQTRQQKLVISASGPNAAAVGLNWYLRNYCHRSMSHMGDNLSPVKKLPVIRVPVTVNASALYRHALNYCTFNYTMSFYNWADWEHELDWMALNGVNMMLVANGSEAVWQKTLQQLGYTQKEIDQFITGPAYNAWWLMGNIEAWGGPMPQSQIDDRRRLVQKMLVRMRSLGIEPVMPAFFGMVPKSLTEKTKAHIIKQGTWGAFPRPDILDPTDTAFARIAGLFYAATKEMYGSNIRFFSGDPFHEGGVTEGVDLGKAGANIQRVMRAWFPGAIWVLQGWQDNPKKALLAETDRSALLVQELFGENTNNWETREGYEGTPFIWCTVTNFGERPGLNGKLQRFADEVHRARTGPYKAYMKGVGIMPEGIDNNPAVYELLMELAWHENKVDTKEWAPVYAAARYGKPNNDVNEAWQGFLQTIYSNPGYQEGPPENILCARPALEIKSVSRWGNLRKGYDTALYVQAVKAFAKAAPVFTGSETYKIDLVNFTRQVIANRADKVFADVVNAYQAKDKNAFNAASQAFLQLCDDEETLLNTQPYFRLRTYQQKAIRGGANDFLNAMMLITYWGGTDHNEDNLHEYAYKEWAGLIRTFYRKRWEIFFAHLSETLSGKASQLPDWYNWEREWVRENLKVMPAEKPVDLGTIVHRILH</sequence>
<feature type="domain" description="Alpha-N-acetylglucosaminidase C-terminal" evidence="5">
    <location>
        <begin position="446"/>
        <end position="696"/>
    </location>
</feature>
<dbReference type="PANTHER" id="PTHR12872:SF1">
    <property type="entry name" value="ALPHA-N-ACETYLGLUCOSAMINIDASE"/>
    <property type="match status" value="1"/>
</dbReference>
<dbReference type="Gene3D" id="3.20.20.80">
    <property type="entry name" value="Glycosidases"/>
    <property type="match status" value="1"/>
</dbReference>
<feature type="domain" description="Alpha-N-acetylglucosaminidase tim-barrel" evidence="3">
    <location>
        <begin position="117"/>
        <end position="437"/>
    </location>
</feature>
<evidence type="ECO:0000313" key="6">
    <source>
        <dbReference type="EMBL" id="UYQ92124.1"/>
    </source>
</evidence>
<keyword evidence="7" id="KW-1185">Reference proteome</keyword>
<evidence type="ECO:0000259" key="5">
    <source>
        <dbReference type="Pfam" id="PF12972"/>
    </source>
</evidence>
<feature type="signal peptide" evidence="2">
    <location>
        <begin position="1"/>
        <end position="18"/>
    </location>
</feature>
<reference evidence="6" key="1">
    <citation type="submission" date="2022-10" db="EMBL/GenBank/DDBJ databases">
        <title>Chitinophaga sp. nov., isolated from soil.</title>
        <authorList>
            <person name="Jeon C.O."/>
        </authorList>
    </citation>
    <scope>NUCLEOTIDE SEQUENCE</scope>
    <source>
        <strain evidence="6">R8</strain>
    </source>
</reference>
<evidence type="ECO:0000256" key="1">
    <source>
        <dbReference type="ARBA" id="ARBA00022801"/>
    </source>
</evidence>
<dbReference type="Pfam" id="PF12971">
    <property type="entry name" value="NAGLU_N"/>
    <property type="match status" value="1"/>
</dbReference>
<dbReference type="Gene3D" id="1.20.120.670">
    <property type="entry name" value="N-acetyl-b-d-glucoasminidase"/>
    <property type="match status" value="1"/>
</dbReference>
<dbReference type="InterPro" id="IPR007781">
    <property type="entry name" value="NAGLU"/>
</dbReference>
<gene>
    <name evidence="6" type="ORF">MKQ68_18715</name>
</gene>
<dbReference type="InterPro" id="IPR024733">
    <property type="entry name" value="NAGLU_tim-barrel"/>
</dbReference>
<dbReference type="PANTHER" id="PTHR12872">
    <property type="entry name" value="ALPHA-N-ACETYLGLUCOSAMINIDASE"/>
    <property type="match status" value="1"/>
</dbReference>
<proteinExistence type="predicted"/>
<evidence type="ECO:0000256" key="2">
    <source>
        <dbReference type="SAM" id="SignalP"/>
    </source>
</evidence>
<protein>
    <submittedName>
        <fullName evidence="6">Alpha-N-acetylglucosaminidase</fullName>
    </submittedName>
</protein>
<name>A0ABY6J1N6_9BACT</name>